<accession>A8PH62</accession>
<gene>
    <name evidence="1" type="ORF">Bm1_25345</name>
</gene>
<organism evidence="1">
    <name type="scientific">Brugia malayi</name>
    <name type="common">Filarial nematode worm</name>
    <dbReference type="NCBI Taxonomy" id="6279"/>
    <lineage>
        <taxon>Eukaryota</taxon>
        <taxon>Metazoa</taxon>
        <taxon>Ecdysozoa</taxon>
        <taxon>Nematoda</taxon>
        <taxon>Chromadorea</taxon>
        <taxon>Rhabditida</taxon>
        <taxon>Spirurina</taxon>
        <taxon>Spiruromorpha</taxon>
        <taxon>Filarioidea</taxon>
        <taxon>Onchocercidae</taxon>
        <taxon>Brugia</taxon>
    </lineage>
</organism>
<sequence>MTHEEHDLNETNEIEREIDLLESRTLRMIYRYTTVQFNGKIYRFEDFCKKNYNEEVIYSVNVTGRKREIGSAKVVTVTLVYWYINFKSSPKKEKAYVAFRKELDNFWFSKKNESKLKFIPHT</sequence>
<dbReference type="EMBL" id="DS239203">
    <property type="protein sequence ID" value="EDP34620.1"/>
    <property type="molecule type" value="Genomic_DNA"/>
</dbReference>
<evidence type="ECO:0000313" key="1">
    <source>
        <dbReference type="EMBL" id="EDP34620.1"/>
    </source>
</evidence>
<proteinExistence type="predicted"/>
<name>A8PH62_BRUMA</name>
<reference evidence="1" key="1">
    <citation type="journal article" date="2007" name="Science">
        <title>Draft genome of the filarial nematode parasite Brugia malayi.</title>
        <authorList>
            <person name="Ghedin E."/>
            <person name="Wang S."/>
            <person name="Spiro D."/>
            <person name="Caler E."/>
            <person name="Zhao Q."/>
            <person name="Crabtree J."/>
            <person name="Allen J.E."/>
            <person name="Delcher A.L."/>
            <person name="Guiliano D.B."/>
            <person name="Miranda-Saavedra D."/>
            <person name="Angiuoli S.V."/>
            <person name="Creasy T."/>
            <person name="Amedeo P."/>
            <person name="Haas B."/>
            <person name="El-Sayed N.M."/>
            <person name="Wortman J.R."/>
            <person name="Feldblyum T."/>
            <person name="Tallon L."/>
            <person name="Schatz M."/>
            <person name="Shumway M."/>
            <person name="Koo H."/>
            <person name="Salzberg S.L."/>
            <person name="Schobel S."/>
            <person name="Pertea M."/>
            <person name="Pop M."/>
            <person name="White O."/>
            <person name="Barton G.J."/>
            <person name="Carlow C.K."/>
            <person name="Crawford M.J."/>
            <person name="Daub J."/>
            <person name="Dimmic M.W."/>
            <person name="Estes C.F."/>
            <person name="Foster J.M."/>
            <person name="Ganatra M."/>
            <person name="Gregory W.F."/>
            <person name="Johnson N.M."/>
            <person name="Jin J."/>
            <person name="Komuniecki R."/>
            <person name="Korf I."/>
            <person name="Kumar S."/>
            <person name="Laney S."/>
            <person name="Li B.W."/>
            <person name="Li W."/>
            <person name="Lindblom T.H."/>
            <person name="Lustigman S."/>
            <person name="Ma D."/>
            <person name="Maina C.V."/>
            <person name="Martin D.M."/>
            <person name="McCarter J.P."/>
            <person name="McReynolds L."/>
            <person name="Mitreva M."/>
            <person name="Nutman T.B."/>
            <person name="Parkinson J."/>
            <person name="Peregrin-Alvarez J.M."/>
            <person name="Poole C."/>
            <person name="Ren Q."/>
            <person name="Saunders L."/>
            <person name="Sluder A.E."/>
            <person name="Smith K."/>
            <person name="Stanke M."/>
            <person name="Unnasch T.R."/>
            <person name="Ware J."/>
            <person name="Wei A.D."/>
            <person name="Weil G."/>
            <person name="Williams D.J."/>
            <person name="Zhang Y."/>
            <person name="Williams S.A."/>
            <person name="Fraser-Liggett C."/>
            <person name="Slatko B."/>
            <person name="Blaxter M.L."/>
            <person name="Scott A.L."/>
        </authorList>
    </citation>
    <scope>NUCLEOTIDE SEQUENCE [LARGE SCALE GENOMIC DNA]</scope>
</reference>
<protein>
    <submittedName>
        <fullName evidence="1">Patched related family protein 4, putative</fullName>
    </submittedName>
</protein>
<dbReference type="AlphaFoldDB" id="A8PH62"/>